<comment type="caution">
    <text evidence="6">The sequence shown here is derived from an EMBL/GenBank/DDBJ whole genome shotgun (WGS) entry which is preliminary data.</text>
</comment>
<sequence length="250" mass="28439">MGKCQILVIVILLFLVPTQSFDFFKLALQWPISVCGQYCKNLPNPMNLTIHGLWPQIYSSPWTPLSCPLQNGYTTIGDQSLVKRLKVSWPDVIWGRDERFWACEWNKHGGCSEQLYNQITYFNLSVNLKDQFDIFGQLQCAGITPGNYYNLRHINGAIECYTKKQPELICNVPPGTQPNWNCLWGTQSCTPGIRSCILGKTNWNWNCFRGCSPQQQLLEVRLCFDKNGVVIDCPGRRKGLPPSIGVSFPI</sequence>
<proteinExistence type="inferred from homology"/>
<evidence type="ECO:0000256" key="5">
    <source>
        <dbReference type="SAM" id="SignalP"/>
    </source>
</evidence>
<evidence type="ECO:0000256" key="3">
    <source>
        <dbReference type="PIRSR" id="PIRSR633697-1"/>
    </source>
</evidence>
<feature type="active site" evidence="3">
    <location>
        <position position="51"/>
    </location>
</feature>
<evidence type="ECO:0000256" key="2">
    <source>
        <dbReference type="ARBA" id="ARBA00023157"/>
    </source>
</evidence>
<feature type="chain" id="PRO_5020751614" evidence="5">
    <location>
        <begin position="21"/>
        <end position="250"/>
    </location>
</feature>
<dbReference type="InterPro" id="IPR036430">
    <property type="entry name" value="RNase_T2-like_sf"/>
</dbReference>
<dbReference type="CDD" id="cd01061">
    <property type="entry name" value="RNase_T2_euk"/>
    <property type="match status" value="1"/>
</dbReference>
<protein>
    <submittedName>
        <fullName evidence="6">Uncharacterized protein</fullName>
    </submittedName>
</protein>
<feature type="signal peptide" evidence="5">
    <location>
        <begin position="1"/>
        <end position="20"/>
    </location>
</feature>
<dbReference type="PANTHER" id="PTHR11240">
    <property type="entry name" value="RIBONUCLEASE T2"/>
    <property type="match status" value="1"/>
</dbReference>
<dbReference type="GO" id="GO:0033897">
    <property type="term" value="F:ribonuclease T2 activity"/>
    <property type="evidence" value="ECO:0007669"/>
    <property type="project" value="InterPro"/>
</dbReference>
<dbReference type="GO" id="GO:0006401">
    <property type="term" value="P:RNA catabolic process"/>
    <property type="evidence" value="ECO:0007669"/>
    <property type="project" value="TreeGrafter"/>
</dbReference>
<organism evidence="6 7">
    <name type="scientific">Camellia sinensis var. sinensis</name>
    <name type="common">China tea</name>
    <dbReference type="NCBI Taxonomy" id="542762"/>
    <lineage>
        <taxon>Eukaryota</taxon>
        <taxon>Viridiplantae</taxon>
        <taxon>Streptophyta</taxon>
        <taxon>Embryophyta</taxon>
        <taxon>Tracheophyta</taxon>
        <taxon>Spermatophyta</taxon>
        <taxon>Magnoliopsida</taxon>
        <taxon>eudicotyledons</taxon>
        <taxon>Gunneridae</taxon>
        <taxon>Pentapetalae</taxon>
        <taxon>asterids</taxon>
        <taxon>Ericales</taxon>
        <taxon>Theaceae</taxon>
        <taxon>Camellia</taxon>
    </lineage>
</organism>
<keyword evidence="7" id="KW-1185">Reference proteome</keyword>
<keyword evidence="2" id="KW-1015">Disulfide bond</keyword>
<dbReference type="PROSITE" id="PS00530">
    <property type="entry name" value="RNASE_T2_1"/>
    <property type="match status" value="1"/>
</dbReference>
<dbReference type="InterPro" id="IPR018188">
    <property type="entry name" value="RNase_T2_His_AS_1"/>
</dbReference>
<accession>A0A4S4EKX9</accession>
<keyword evidence="5" id="KW-0732">Signal</keyword>
<dbReference type="GO" id="GO:0005576">
    <property type="term" value="C:extracellular region"/>
    <property type="evidence" value="ECO:0007669"/>
    <property type="project" value="TreeGrafter"/>
</dbReference>
<dbReference type="AlphaFoldDB" id="A0A4S4EKX9"/>
<reference evidence="6 7" key="1">
    <citation type="journal article" date="2018" name="Proc. Natl. Acad. Sci. U.S.A.">
        <title>Draft genome sequence of Camellia sinensis var. sinensis provides insights into the evolution of the tea genome and tea quality.</title>
        <authorList>
            <person name="Wei C."/>
            <person name="Yang H."/>
            <person name="Wang S."/>
            <person name="Zhao J."/>
            <person name="Liu C."/>
            <person name="Gao L."/>
            <person name="Xia E."/>
            <person name="Lu Y."/>
            <person name="Tai Y."/>
            <person name="She G."/>
            <person name="Sun J."/>
            <person name="Cao H."/>
            <person name="Tong W."/>
            <person name="Gao Q."/>
            <person name="Li Y."/>
            <person name="Deng W."/>
            <person name="Jiang X."/>
            <person name="Wang W."/>
            <person name="Chen Q."/>
            <person name="Zhang S."/>
            <person name="Li H."/>
            <person name="Wu J."/>
            <person name="Wang P."/>
            <person name="Li P."/>
            <person name="Shi C."/>
            <person name="Zheng F."/>
            <person name="Jian J."/>
            <person name="Huang B."/>
            <person name="Shan D."/>
            <person name="Shi M."/>
            <person name="Fang C."/>
            <person name="Yue Y."/>
            <person name="Li F."/>
            <person name="Li D."/>
            <person name="Wei S."/>
            <person name="Han B."/>
            <person name="Jiang C."/>
            <person name="Yin Y."/>
            <person name="Xia T."/>
            <person name="Zhang Z."/>
            <person name="Bennetzen J.L."/>
            <person name="Zhao S."/>
            <person name="Wan X."/>
        </authorList>
    </citation>
    <scope>NUCLEOTIDE SEQUENCE [LARGE SCALE GENOMIC DNA]</scope>
    <source>
        <strain evidence="7">cv. Shuchazao</strain>
        <tissue evidence="6">Leaf</tissue>
    </source>
</reference>
<evidence type="ECO:0000313" key="6">
    <source>
        <dbReference type="EMBL" id="THG16735.1"/>
    </source>
</evidence>
<dbReference type="Pfam" id="PF00445">
    <property type="entry name" value="Ribonuclease_T2"/>
    <property type="match status" value="1"/>
</dbReference>
<name>A0A4S4EKX9_CAMSN</name>
<dbReference type="PANTHER" id="PTHR11240:SF22">
    <property type="entry name" value="RIBONUCLEASE T2"/>
    <property type="match status" value="1"/>
</dbReference>
<dbReference type="Gene3D" id="3.90.730.10">
    <property type="entry name" value="Ribonuclease T2-like"/>
    <property type="match status" value="1"/>
</dbReference>
<evidence type="ECO:0000256" key="4">
    <source>
        <dbReference type="RuleBase" id="RU004328"/>
    </source>
</evidence>
<feature type="active site" evidence="3">
    <location>
        <position position="108"/>
    </location>
</feature>
<dbReference type="GO" id="GO:0003723">
    <property type="term" value="F:RNA binding"/>
    <property type="evidence" value="ECO:0007669"/>
    <property type="project" value="InterPro"/>
</dbReference>
<dbReference type="EMBL" id="SDRB02003893">
    <property type="protein sequence ID" value="THG16735.1"/>
    <property type="molecule type" value="Genomic_DNA"/>
</dbReference>
<evidence type="ECO:0000313" key="7">
    <source>
        <dbReference type="Proteomes" id="UP000306102"/>
    </source>
</evidence>
<dbReference type="Proteomes" id="UP000306102">
    <property type="component" value="Unassembled WGS sequence"/>
</dbReference>
<evidence type="ECO:0000256" key="1">
    <source>
        <dbReference type="ARBA" id="ARBA00007469"/>
    </source>
</evidence>
<gene>
    <name evidence="6" type="ORF">TEA_020083</name>
</gene>
<dbReference type="InterPro" id="IPR033697">
    <property type="entry name" value="Ribonuclease_T2_eukaryotic"/>
</dbReference>
<feature type="active site" evidence="3">
    <location>
        <position position="104"/>
    </location>
</feature>
<comment type="similarity">
    <text evidence="1 4">Belongs to the RNase T2 family.</text>
</comment>
<dbReference type="SUPFAM" id="SSF55895">
    <property type="entry name" value="Ribonuclease Rh-like"/>
    <property type="match status" value="1"/>
</dbReference>
<dbReference type="InterPro" id="IPR001568">
    <property type="entry name" value="RNase_T2-like"/>
</dbReference>